<comment type="caution">
    <text evidence="11">The sequence shown here is derived from an EMBL/GenBank/DDBJ whole genome shotgun (WGS) entry which is preliminary data.</text>
</comment>
<dbReference type="FunFam" id="3.90.550.10:FF:000079">
    <property type="entry name" value="Probable glycosyl transferase"/>
    <property type="match status" value="1"/>
</dbReference>
<evidence type="ECO:0000256" key="7">
    <source>
        <dbReference type="ARBA" id="ARBA00023136"/>
    </source>
</evidence>
<keyword evidence="7 9" id="KW-0472">Membrane</keyword>
<dbReference type="AlphaFoldDB" id="A0A2M8GNX5"/>
<name>A0A2M8GNX5_9BACT</name>
<reference evidence="12" key="1">
    <citation type="submission" date="2017-09" db="EMBL/GenBank/DDBJ databases">
        <title>Depth-based differentiation of microbial function through sediment-hosted aquifers and enrichment of novel symbionts in the deep terrestrial subsurface.</title>
        <authorList>
            <person name="Probst A.J."/>
            <person name="Ladd B."/>
            <person name="Jarett J.K."/>
            <person name="Geller-Mcgrath D.E."/>
            <person name="Sieber C.M.K."/>
            <person name="Emerson J.B."/>
            <person name="Anantharaman K."/>
            <person name="Thomas B.C."/>
            <person name="Malmstrom R."/>
            <person name="Stieglmeier M."/>
            <person name="Klingl A."/>
            <person name="Woyke T."/>
            <person name="Ryan C.M."/>
            <person name="Banfield J.F."/>
        </authorList>
    </citation>
    <scope>NUCLEOTIDE SEQUENCE [LARGE SCALE GENOMIC DNA]</scope>
</reference>
<evidence type="ECO:0000256" key="5">
    <source>
        <dbReference type="ARBA" id="ARBA00022692"/>
    </source>
</evidence>
<keyword evidence="3" id="KW-0328">Glycosyltransferase</keyword>
<gene>
    <name evidence="11" type="ORF">CO007_00415</name>
</gene>
<dbReference type="EMBL" id="PFQK01000011">
    <property type="protein sequence ID" value="PJC82262.1"/>
    <property type="molecule type" value="Genomic_DNA"/>
</dbReference>
<dbReference type="PANTHER" id="PTHR48090:SF1">
    <property type="entry name" value="PROPHAGE BACTOPRENOL GLUCOSYL TRANSFERASE HOMOLOG"/>
    <property type="match status" value="1"/>
</dbReference>
<keyword evidence="6 9" id="KW-1133">Transmembrane helix</keyword>
<dbReference type="PANTHER" id="PTHR48090">
    <property type="entry name" value="UNDECAPRENYL-PHOSPHATE 4-DEOXY-4-FORMAMIDO-L-ARABINOSE TRANSFERASE-RELATED"/>
    <property type="match status" value="1"/>
</dbReference>
<evidence type="ECO:0000256" key="9">
    <source>
        <dbReference type="SAM" id="Phobius"/>
    </source>
</evidence>
<feature type="transmembrane region" description="Helical" evidence="9">
    <location>
        <begin position="271"/>
        <end position="290"/>
    </location>
</feature>
<evidence type="ECO:0000256" key="6">
    <source>
        <dbReference type="ARBA" id="ARBA00022989"/>
    </source>
</evidence>
<dbReference type="InterPro" id="IPR050256">
    <property type="entry name" value="Glycosyltransferase_2"/>
</dbReference>
<dbReference type="InterPro" id="IPR029044">
    <property type="entry name" value="Nucleotide-diphossugar_trans"/>
</dbReference>
<sequence length="313" mass="36297">MLIMDYSIIIPVYNEEKNITTLYQRLNKVVRSLKKEHELIFVNDGSSDTTLPKLVELNQSNQQVKVINFSKNFGHQMAVSAGLKYAQGELVAVIDADLQDPPELLPKFFKKAEEGYDVVYAIRTKRKESFLMKLAFATYYRFLKMIAEIDIPLDSGDFCIMKKRVVQAINLLPERNRFIRGLRSWVGFKQIGLEYEREARLAGESRYTFKKLLKLAFDGIFSFSYVPFKFMFYLGLSSIIFSFLAAIWVVYMKFFTTNYNRVPGFATTVMLLVFIGGLQLFSMGVMGEYIKRIYDEVKQRPSYIIESTIGFHN</sequence>
<organism evidence="11 12">
    <name type="scientific">Candidatus Roizmanbacteria bacterium CG_4_8_14_3_um_filter_36_10</name>
    <dbReference type="NCBI Taxonomy" id="1974834"/>
    <lineage>
        <taxon>Bacteria</taxon>
        <taxon>Candidatus Roizmaniibacteriota</taxon>
    </lineage>
</organism>
<evidence type="ECO:0000313" key="11">
    <source>
        <dbReference type="EMBL" id="PJC82262.1"/>
    </source>
</evidence>
<dbReference type="InterPro" id="IPR001173">
    <property type="entry name" value="Glyco_trans_2-like"/>
</dbReference>
<evidence type="ECO:0000259" key="10">
    <source>
        <dbReference type="Pfam" id="PF00535"/>
    </source>
</evidence>
<dbReference type="Pfam" id="PF00535">
    <property type="entry name" value="Glycos_transf_2"/>
    <property type="match status" value="1"/>
</dbReference>
<dbReference type="Gene3D" id="3.90.550.10">
    <property type="entry name" value="Spore Coat Polysaccharide Biosynthesis Protein SpsA, Chain A"/>
    <property type="match status" value="1"/>
</dbReference>
<comment type="similarity">
    <text evidence="8">Belongs to the glycosyltransferase 2 family. GtrB subfamily.</text>
</comment>
<comment type="subcellular location">
    <subcellularLocation>
        <location evidence="1">Cell membrane</location>
        <topology evidence="1">Multi-pass membrane protein</topology>
    </subcellularLocation>
</comment>
<evidence type="ECO:0000313" key="12">
    <source>
        <dbReference type="Proteomes" id="UP000229370"/>
    </source>
</evidence>
<feature type="transmembrane region" description="Helical" evidence="9">
    <location>
        <begin position="230"/>
        <end position="251"/>
    </location>
</feature>
<feature type="domain" description="Glycosyltransferase 2-like" evidence="10">
    <location>
        <begin position="7"/>
        <end position="167"/>
    </location>
</feature>
<evidence type="ECO:0000256" key="3">
    <source>
        <dbReference type="ARBA" id="ARBA00022676"/>
    </source>
</evidence>
<evidence type="ECO:0000256" key="1">
    <source>
        <dbReference type="ARBA" id="ARBA00004651"/>
    </source>
</evidence>
<dbReference type="Proteomes" id="UP000229370">
    <property type="component" value="Unassembled WGS sequence"/>
</dbReference>
<evidence type="ECO:0000256" key="4">
    <source>
        <dbReference type="ARBA" id="ARBA00022679"/>
    </source>
</evidence>
<keyword evidence="4 11" id="KW-0808">Transferase</keyword>
<proteinExistence type="inferred from homology"/>
<dbReference type="GO" id="GO:0005886">
    <property type="term" value="C:plasma membrane"/>
    <property type="evidence" value="ECO:0007669"/>
    <property type="project" value="UniProtKB-SubCell"/>
</dbReference>
<keyword evidence="5 9" id="KW-0812">Transmembrane</keyword>
<evidence type="ECO:0000256" key="2">
    <source>
        <dbReference type="ARBA" id="ARBA00022475"/>
    </source>
</evidence>
<dbReference type="CDD" id="cd04187">
    <property type="entry name" value="DPM1_like_bac"/>
    <property type="match status" value="1"/>
</dbReference>
<dbReference type="SUPFAM" id="SSF53448">
    <property type="entry name" value="Nucleotide-diphospho-sugar transferases"/>
    <property type="match status" value="1"/>
</dbReference>
<accession>A0A2M8GNX5</accession>
<protein>
    <submittedName>
        <fullName evidence="11">Glycosyltransferase</fullName>
    </submittedName>
</protein>
<keyword evidence="2" id="KW-1003">Cell membrane</keyword>
<dbReference type="GO" id="GO:0016757">
    <property type="term" value="F:glycosyltransferase activity"/>
    <property type="evidence" value="ECO:0007669"/>
    <property type="project" value="UniProtKB-KW"/>
</dbReference>
<evidence type="ECO:0000256" key="8">
    <source>
        <dbReference type="ARBA" id="ARBA00038152"/>
    </source>
</evidence>